<reference evidence="3" key="1">
    <citation type="journal article" date="2019" name="Int. J. Syst. Evol. Microbiol.">
        <title>The Global Catalogue of Microorganisms (GCM) 10K type strain sequencing project: providing services to taxonomists for standard genome sequencing and annotation.</title>
        <authorList>
            <consortium name="The Broad Institute Genomics Platform"/>
            <consortium name="The Broad Institute Genome Sequencing Center for Infectious Disease"/>
            <person name="Wu L."/>
            <person name="Ma J."/>
        </authorList>
    </citation>
    <scope>NUCLEOTIDE SEQUENCE [LARGE SCALE GENOMIC DNA]</scope>
    <source>
        <strain evidence="3">KCTC 3950</strain>
    </source>
</reference>
<dbReference type="Proteomes" id="UP001597541">
    <property type="component" value="Unassembled WGS sequence"/>
</dbReference>
<proteinExistence type="predicted"/>
<feature type="chain" id="PRO_5045773030" evidence="1">
    <location>
        <begin position="36"/>
        <end position="200"/>
    </location>
</feature>
<evidence type="ECO:0000313" key="2">
    <source>
        <dbReference type="EMBL" id="MFD2613435.1"/>
    </source>
</evidence>
<dbReference type="Pfam" id="PF14172">
    <property type="entry name" value="DUF4309"/>
    <property type="match status" value="1"/>
</dbReference>
<dbReference type="RefSeq" id="WP_377603431.1">
    <property type="nucleotide sequence ID" value="NZ_JBHUME010000008.1"/>
</dbReference>
<organism evidence="2 3">
    <name type="scientific">Paenibacillus gansuensis</name>
    <dbReference type="NCBI Taxonomy" id="306542"/>
    <lineage>
        <taxon>Bacteria</taxon>
        <taxon>Bacillati</taxon>
        <taxon>Bacillota</taxon>
        <taxon>Bacilli</taxon>
        <taxon>Bacillales</taxon>
        <taxon>Paenibacillaceae</taxon>
        <taxon>Paenibacillus</taxon>
    </lineage>
</organism>
<accession>A0ABW5PEN3</accession>
<keyword evidence="1" id="KW-0732">Signal</keyword>
<sequence length="200" mass="21041">MLTTEKTNKFSKWTIAALTAVLAAGTMVSAVQVKAASQSPAAVQSKAETGSAYIKKIYGLAKQGKVPGAPWISGKSTLTSIHKFWGKPTTGSGTGAHYENYNFGMGAGAYAIGVNSKGTLYDLRDLGQSIDTSVGIKSLTFTSVIATLGMPKEVRFTGNDKIYVYTAGAYQLKFVGPSSVVKGHVAHIDHINVYSPQAAK</sequence>
<evidence type="ECO:0000313" key="3">
    <source>
        <dbReference type="Proteomes" id="UP001597541"/>
    </source>
</evidence>
<keyword evidence="3" id="KW-1185">Reference proteome</keyword>
<name>A0ABW5PEN3_9BACL</name>
<dbReference type="EMBL" id="JBHUME010000008">
    <property type="protein sequence ID" value="MFD2613435.1"/>
    <property type="molecule type" value="Genomic_DNA"/>
</dbReference>
<gene>
    <name evidence="2" type="ORF">ACFSUF_13470</name>
</gene>
<comment type="caution">
    <text evidence="2">The sequence shown here is derived from an EMBL/GenBank/DDBJ whole genome shotgun (WGS) entry which is preliminary data.</text>
</comment>
<feature type="signal peptide" evidence="1">
    <location>
        <begin position="1"/>
        <end position="35"/>
    </location>
</feature>
<evidence type="ECO:0000256" key="1">
    <source>
        <dbReference type="SAM" id="SignalP"/>
    </source>
</evidence>
<dbReference type="InterPro" id="IPR025453">
    <property type="entry name" value="DUF4309"/>
</dbReference>
<protein>
    <submittedName>
        <fullName evidence="2">YjgB family protein</fullName>
    </submittedName>
</protein>